<dbReference type="STRING" id="3750.A0A498JE70"/>
<sequence>MGKGRECSINKRCFDITMSRRTRKSPFNHNVEGGISIPAPASAPAPAPAPALALKSFRDGNGDGEDQSSPLPSPSKENGSDRKILKQLINGNEKAKLVIKSGKEGSTGRSSLGQHFTEEGNRKHLQLVKKQQKAEESLQGGVKLKKLVSRCAKVLGHLVKVRSDPTLREPRKLKAAVPRITM</sequence>
<dbReference type="AlphaFoldDB" id="A0A498JE70"/>
<dbReference type="EMBL" id="RDQH01000333">
    <property type="protein sequence ID" value="RXH94149.1"/>
    <property type="molecule type" value="Genomic_DNA"/>
</dbReference>
<name>A0A498JE70_MALDO</name>
<gene>
    <name evidence="2" type="ORF">DVH24_016216</name>
</gene>
<evidence type="ECO:0000313" key="3">
    <source>
        <dbReference type="Proteomes" id="UP000290289"/>
    </source>
</evidence>
<accession>A0A498JE70</accession>
<reference evidence="2 3" key="1">
    <citation type="submission" date="2018-10" db="EMBL/GenBank/DDBJ databases">
        <title>A high-quality apple genome assembly.</title>
        <authorList>
            <person name="Hu J."/>
        </authorList>
    </citation>
    <scope>NUCLEOTIDE SEQUENCE [LARGE SCALE GENOMIC DNA]</scope>
    <source>
        <strain evidence="3">cv. HFTH1</strain>
        <tissue evidence="2">Young leaf</tissue>
    </source>
</reference>
<dbReference type="Proteomes" id="UP000290289">
    <property type="component" value="Chromosome 7"/>
</dbReference>
<proteinExistence type="predicted"/>
<protein>
    <submittedName>
        <fullName evidence="2">Uncharacterized protein</fullName>
    </submittedName>
</protein>
<feature type="region of interest" description="Disordered" evidence="1">
    <location>
        <begin position="101"/>
        <end position="120"/>
    </location>
</feature>
<comment type="caution">
    <text evidence="2">The sequence shown here is derived from an EMBL/GenBank/DDBJ whole genome shotgun (WGS) entry which is preliminary data.</text>
</comment>
<evidence type="ECO:0000256" key="1">
    <source>
        <dbReference type="SAM" id="MobiDB-lite"/>
    </source>
</evidence>
<organism evidence="2 3">
    <name type="scientific">Malus domestica</name>
    <name type="common">Apple</name>
    <name type="synonym">Pyrus malus</name>
    <dbReference type="NCBI Taxonomy" id="3750"/>
    <lineage>
        <taxon>Eukaryota</taxon>
        <taxon>Viridiplantae</taxon>
        <taxon>Streptophyta</taxon>
        <taxon>Embryophyta</taxon>
        <taxon>Tracheophyta</taxon>
        <taxon>Spermatophyta</taxon>
        <taxon>Magnoliopsida</taxon>
        <taxon>eudicotyledons</taxon>
        <taxon>Gunneridae</taxon>
        <taxon>Pentapetalae</taxon>
        <taxon>rosids</taxon>
        <taxon>fabids</taxon>
        <taxon>Rosales</taxon>
        <taxon>Rosaceae</taxon>
        <taxon>Amygdaloideae</taxon>
        <taxon>Maleae</taxon>
        <taxon>Malus</taxon>
    </lineage>
</organism>
<feature type="region of interest" description="Disordered" evidence="1">
    <location>
        <begin position="18"/>
        <end position="82"/>
    </location>
</feature>
<evidence type="ECO:0000313" key="2">
    <source>
        <dbReference type="EMBL" id="RXH94149.1"/>
    </source>
</evidence>
<keyword evidence="3" id="KW-1185">Reference proteome</keyword>